<sequence>MPLEDLPKLRGKPPHVARYALLQETEWEWRWMQPPNTPMVFPAVLNDHQSVVRSGSSQNRSVEAP</sequence>
<feature type="non-terminal residue" evidence="1">
    <location>
        <position position="1"/>
    </location>
</feature>
<accession>A0A147GMK4</accession>
<proteinExistence type="predicted"/>
<evidence type="ECO:0000313" key="1">
    <source>
        <dbReference type="EMBL" id="KTT14979.1"/>
    </source>
</evidence>
<evidence type="ECO:0000313" key="2">
    <source>
        <dbReference type="Proteomes" id="UP000072741"/>
    </source>
</evidence>
<keyword evidence="2" id="KW-1185">Reference proteome</keyword>
<dbReference type="AlphaFoldDB" id="A0A147GMK4"/>
<dbReference type="Proteomes" id="UP000072741">
    <property type="component" value="Unassembled WGS sequence"/>
</dbReference>
<name>A0A147GMK4_9BURK</name>
<gene>
    <name evidence="1" type="ORF">NS331_21910</name>
</gene>
<dbReference type="EMBL" id="LDSL01000161">
    <property type="protein sequence ID" value="KTT14979.1"/>
    <property type="molecule type" value="Genomic_DNA"/>
</dbReference>
<organism evidence="1 2">
    <name type="scientific">Pseudacidovorax intermedius</name>
    <dbReference type="NCBI Taxonomy" id="433924"/>
    <lineage>
        <taxon>Bacteria</taxon>
        <taxon>Pseudomonadati</taxon>
        <taxon>Pseudomonadota</taxon>
        <taxon>Betaproteobacteria</taxon>
        <taxon>Burkholderiales</taxon>
        <taxon>Comamonadaceae</taxon>
        <taxon>Pseudacidovorax</taxon>
    </lineage>
</organism>
<protein>
    <submittedName>
        <fullName evidence="1">Uncharacterized protein</fullName>
    </submittedName>
</protein>
<reference evidence="1 2" key="1">
    <citation type="journal article" date="2016" name="Front. Microbiol.">
        <title>Genomic Resource of Rice Seed Associated Bacteria.</title>
        <authorList>
            <person name="Midha S."/>
            <person name="Bansal K."/>
            <person name="Sharma S."/>
            <person name="Kumar N."/>
            <person name="Patil P.P."/>
            <person name="Chaudhry V."/>
            <person name="Patil P.B."/>
        </authorList>
    </citation>
    <scope>NUCLEOTIDE SEQUENCE [LARGE SCALE GENOMIC DNA]</scope>
    <source>
        <strain evidence="1 2">NS331</strain>
    </source>
</reference>
<comment type="caution">
    <text evidence="1">The sequence shown here is derived from an EMBL/GenBank/DDBJ whole genome shotgun (WGS) entry which is preliminary data.</text>
</comment>